<organism evidence="2 3">
    <name type="scientific">Megalurothrips usitatus</name>
    <name type="common">bean blossom thrips</name>
    <dbReference type="NCBI Taxonomy" id="439358"/>
    <lineage>
        <taxon>Eukaryota</taxon>
        <taxon>Metazoa</taxon>
        <taxon>Ecdysozoa</taxon>
        <taxon>Arthropoda</taxon>
        <taxon>Hexapoda</taxon>
        <taxon>Insecta</taxon>
        <taxon>Pterygota</taxon>
        <taxon>Neoptera</taxon>
        <taxon>Paraneoptera</taxon>
        <taxon>Thysanoptera</taxon>
        <taxon>Terebrantia</taxon>
        <taxon>Thripoidea</taxon>
        <taxon>Thripidae</taxon>
        <taxon>Megalurothrips</taxon>
    </lineage>
</organism>
<comment type="caution">
    <text evidence="2">The sequence shown here is derived from an EMBL/GenBank/DDBJ whole genome shotgun (WGS) entry which is preliminary data.</text>
</comment>
<dbReference type="EMBL" id="JAPTSV010000003">
    <property type="protein sequence ID" value="KAJ1529963.1"/>
    <property type="molecule type" value="Genomic_DNA"/>
</dbReference>
<feature type="compositionally biased region" description="Basic and acidic residues" evidence="1">
    <location>
        <begin position="26"/>
        <end position="37"/>
    </location>
</feature>
<feature type="region of interest" description="Disordered" evidence="1">
    <location>
        <begin position="1"/>
        <end position="75"/>
    </location>
</feature>
<dbReference type="Proteomes" id="UP001075354">
    <property type="component" value="Chromosome 3"/>
</dbReference>
<proteinExistence type="predicted"/>
<feature type="compositionally biased region" description="Basic and acidic residues" evidence="1">
    <location>
        <begin position="44"/>
        <end position="60"/>
    </location>
</feature>
<gene>
    <name evidence="2" type="ORF">ONE63_006691</name>
</gene>
<dbReference type="AlphaFoldDB" id="A0AAV7XYB6"/>
<feature type="compositionally biased region" description="Acidic residues" evidence="1">
    <location>
        <begin position="1"/>
        <end position="10"/>
    </location>
</feature>
<keyword evidence="3" id="KW-1185">Reference proteome</keyword>
<dbReference type="PANTHER" id="PTHR46579:SF1">
    <property type="entry name" value="F5_8 TYPE C DOMAIN-CONTAINING PROTEIN"/>
    <property type="match status" value="1"/>
</dbReference>
<name>A0AAV7XYB6_9NEOP</name>
<protein>
    <submittedName>
        <fullName evidence="2">Uncharacterized protein</fullName>
    </submittedName>
</protein>
<accession>A0AAV7XYB6</accession>
<evidence type="ECO:0000256" key="1">
    <source>
        <dbReference type="SAM" id="MobiDB-lite"/>
    </source>
</evidence>
<dbReference type="PANTHER" id="PTHR46579">
    <property type="entry name" value="F5/8 TYPE C DOMAIN-CONTAINING PROTEIN-RELATED"/>
    <property type="match status" value="1"/>
</dbReference>
<sequence length="522" mass="59845">MAESESELEEDHVAGENSNEAAQQDRGADENLQEREAGPAFQNEPEREGPVDKNQQDREGPILGNHHRGNGPFDRGHQVQVHRVLHQKMHGEFAEPINVQVNVTRNDLLYMALAQLQNLINNPDVINTLATPADLVNRARRGFYSDITDGTMYREFANSVAHLGDHVVSFHFCVDGSPLSDTSMLSIWPLQLAINELPSKMRMENLILGGLWFGPKQAKMDLFLMPFCTVCGEWIGGAVRFPLRFKRPALRTHDQIVELQERLIDNPELQEEEHLSDEEGIVHRGDVEAQRATLGVIAVSLLINLPYFNMIDGFFLDVMHCIDLGIFKSFLSKWMTDYGYGYYIKDSSKEIDRRLKTLHPPVELRRHPRELSERKRYTARESHNWLMYYCVPVLTGILDERYLKVWLLLIQAVYLLTQTDISINQINCADVLITSFLIQTQNLYDVTDMSFNLHILKHLVAHTMRWGPAFASSAYCFEDGNGRLKRIIHSNQGIPHQVIRAFSWEQSLQTKACRIPESKRLC</sequence>
<reference evidence="2" key="1">
    <citation type="submission" date="2022-12" db="EMBL/GenBank/DDBJ databases">
        <title>Chromosome-level genome assembly of the bean flower thrips Megalurothrips usitatus.</title>
        <authorList>
            <person name="Ma L."/>
            <person name="Liu Q."/>
            <person name="Li H."/>
            <person name="Cai W."/>
        </authorList>
    </citation>
    <scope>NUCLEOTIDE SEQUENCE</scope>
    <source>
        <strain evidence="2">Cailab_2022a</strain>
    </source>
</reference>
<evidence type="ECO:0000313" key="3">
    <source>
        <dbReference type="Proteomes" id="UP001075354"/>
    </source>
</evidence>
<evidence type="ECO:0000313" key="2">
    <source>
        <dbReference type="EMBL" id="KAJ1529963.1"/>
    </source>
</evidence>